<dbReference type="SUPFAM" id="SSF54001">
    <property type="entry name" value="Cysteine proteinases"/>
    <property type="match status" value="1"/>
</dbReference>
<evidence type="ECO:0000256" key="3">
    <source>
        <dbReference type="ARBA" id="ARBA00012759"/>
    </source>
</evidence>
<dbReference type="InterPro" id="IPR050164">
    <property type="entry name" value="Peptidase_C19"/>
</dbReference>
<dbReference type="PROSITE" id="PS50235">
    <property type="entry name" value="USP_3"/>
    <property type="match status" value="1"/>
</dbReference>
<keyword evidence="6" id="KW-0378">Hydrolase</keyword>
<reference evidence="9" key="1">
    <citation type="submission" date="2021-01" db="EMBL/GenBank/DDBJ databases">
        <authorList>
            <person name="Corre E."/>
            <person name="Pelletier E."/>
            <person name="Niang G."/>
            <person name="Scheremetjew M."/>
            <person name="Finn R."/>
            <person name="Kale V."/>
            <person name="Holt S."/>
            <person name="Cochrane G."/>
            <person name="Meng A."/>
            <person name="Brown T."/>
            <person name="Cohen L."/>
        </authorList>
    </citation>
    <scope>NUCLEOTIDE SEQUENCE</scope>
    <source>
        <strain evidence="9">CCMP1510</strain>
    </source>
</reference>
<dbReference type="EC" id="3.4.19.12" evidence="3"/>
<accession>A0A7S3NHU9</accession>
<keyword evidence="5" id="KW-0833">Ubl conjugation pathway</keyword>
<feature type="domain" description="USP" evidence="8">
    <location>
        <begin position="120"/>
        <end position="360"/>
    </location>
</feature>
<proteinExistence type="inferred from homology"/>
<dbReference type="GO" id="GO:0005829">
    <property type="term" value="C:cytosol"/>
    <property type="evidence" value="ECO:0007669"/>
    <property type="project" value="TreeGrafter"/>
</dbReference>
<dbReference type="InterPro" id="IPR028889">
    <property type="entry name" value="USP"/>
</dbReference>
<evidence type="ECO:0000256" key="7">
    <source>
        <dbReference type="ARBA" id="ARBA00022807"/>
    </source>
</evidence>
<evidence type="ECO:0000313" key="9">
    <source>
        <dbReference type="EMBL" id="CAE0361794.1"/>
    </source>
</evidence>
<dbReference type="InterPro" id="IPR038765">
    <property type="entry name" value="Papain-like_cys_pep_sf"/>
</dbReference>
<dbReference type="EMBL" id="HBIJ01003598">
    <property type="protein sequence ID" value="CAE0361794.1"/>
    <property type="molecule type" value="Transcribed_RNA"/>
</dbReference>
<dbReference type="GO" id="GO:0006508">
    <property type="term" value="P:proteolysis"/>
    <property type="evidence" value="ECO:0007669"/>
    <property type="project" value="UniProtKB-KW"/>
</dbReference>
<evidence type="ECO:0000256" key="5">
    <source>
        <dbReference type="ARBA" id="ARBA00022786"/>
    </source>
</evidence>
<sequence>MSGPARVCGWCGRRAEDYGIQKLKNCSKCKKVAYWYVKIVFLFLSDYIPRSDLECQKKAWKSHRPLCRASSLDDTPKNIRRSLSEDETQIKEETAIKLYGNDYQKYIKLGRAPGRFGARVGLRNEGNTCYLNGVVQALSYSPLGKFLLSSAKISSKKTKHGFNLMHELARHVRQVEKMNEILAARDAYTHAQKYLNEMVQAESSEEDSDDEIFEQKQQKAQEVLVRPANGKRDKIQMVRTTADLSISDTILKCTQHAGHMEDAHECLTYLLERLLDACAIDFFGKRDENWEKSTIIYNIFGLDLVQLVNCKECNHVINTEITELMLRLNATLGLDAQALAAACQGNASAQIKRRRTLFFT</sequence>
<comment type="catalytic activity">
    <reaction evidence="1">
        <text>Thiol-dependent hydrolysis of ester, thioester, amide, peptide and isopeptide bonds formed by the C-terminal Gly of ubiquitin (a 76-residue protein attached to proteins as an intracellular targeting signal).</text>
        <dbReference type="EC" id="3.4.19.12"/>
    </reaction>
</comment>
<comment type="similarity">
    <text evidence="2">Belongs to the peptidase C19 family.</text>
</comment>
<evidence type="ECO:0000259" key="8">
    <source>
        <dbReference type="PROSITE" id="PS50235"/>
    </source>
</evidence>
<protein>
    <recommendedName>
        <fullName evidence="3">ubiquitinyl hydrolase 1</fullName>
        <ecNumber evidence="3">3.4.19.12</ecNumber>
    </recommendedName>
</protein>
<dbReference type="Gene3D" id="6.10.140.2220">
    <property type="match status" value="1"/>
</dbReference>
<dbReference type="PANTHER" id="PTHR24006">
    <property type="entry name" value="UBIQUITIN CARBOXYL-TERMINAL HYDROLASE"/>
    <property type="match status" value="1"/>
</dbReference>
<gene>
    <name evidence="9" type="ORF">ALAG00032_LOCUS2527</name>
</gene>
<evidence type="ECO:0000256" key="1">
    <source>
        <dbReference type="ARBA" id="ARBA00000707"/>
    </source>
</evidence>
<keyword evidence="7" id="KW-0788">Thiol protease</keyword>
<organism evidence="9">
    <name type="scientific">Aureoumbra lagunensis</name>
    <dbReference type="NCBI Taxonomy" id="44058"/>
    <lineage>
        <taxon>Eukaryota</taxon>
        <taxon>Sar</taxon>
        <taxon>Stramenopiles</taxon>
        <taxon>Ochrophyta</taxon>
        <taxon>Pelagophyceae</taxon>
        <taxon>Pelagomonadales</taxon>
        <taxon>Aureoumbra</taxon>
    </lineage>
</organism>
<name>A0A7S3NHU9_9STRA</name>
<dbReference type="Pfam" id="PF00443">
    <property type="entry name" value="UCH"/>
    <property type="match status" value="1"/>
</dbReference>
<dbReference type="AlphaFoldDB" id="A0A7S3NHU9"/>
<dbReference type="GO" id="GO:0005634">
    <property type="term" value="C:nucleus"/>
    <property type="evidence" value="ECO:0007669"/>
    <property type="project" value="TreeGrafter"/>
</dbReference>
<dbReference type="InterPro" id="IPR001394">
    <property type="entry name" value="Peptidase_C19_UCH"/>
</dbReference>
<evidence type="ECO:0000256" key="2">
    <source>
        <dbReference type="ARBA" id="ARBA00009085"/>
    </source>
</evidence>
<dbReference type="Gene3D" id="3.90.70.10">
    <property type="entry name" value="Cysteine proteinases"/>
    <property type="match status" value="1"/>
</dbReference>
<dbReference type="PANTHER" id="PTHR24006:SF758">
    <property type="entry name" value="UBIQUITIN CARBOXYL-TERMINAL HYDROLASE 36"/>
    <property type="match status" value="1"/>
</dbReference>
<keyword evidence="4" id="KW-0645">Protease</keyword>
<evidence type="ECO:0000256" key="6">
    <source>
        <dbReference type="ARBA" id="ARBA00022801"/>
    </source>
</evidence>
<dbReference type="GO" id="GO:0016579">
    <property type="term" value="P:protein deubiquitination"/>
    <property type="evidence" value="ECO:0007669"/>
    <property type="project" value="InterPro"/>
</dbReference>
<evidence type="ECO:0000256" key="4">
    <source>
        <dbReference type="ARBA" id="ARBA00022670"/>
    </source>
</evidence>
<dbReference type="GO" id="GO:0004843">
    <property type="term" value="F:cysteine-type deubiquitinase activity"/>
    <property type="evidence" value="ECO:0007669"/>
    <property type="project" value="UniProtKB-EC"/>
</dbReference>